<dbReference type="InterPro" id="IPR028002">
    <property type="entry name" value="Myb_DNA-bind_5"/>
</dbReference>
<evidence type="ECO:0000256" key="6">
    <source>
        <dbReference type="SAM" id="MobiDB-lite"/>
    </source>
</evidence>
<protein>
    <recommendedName>
        <fullName evidence="2">Regulatory protein zeste</fullName>
    </recommendedName>
</protein>
<keyword evidence="8" id="KW-1185">Reference proteome</keyword>
<evidence type="ECO:0000313" key="8">
    <source>
        <dbReference type="Proteomes" id="UP001652626"/>
    </source>
</evidence>
<dbReference type="OMA" id="YYARERD"/>
<evidence type="ECO:0000256" key="2">
    <source>
        <dbReference type="ARBA" id="ARBA00016807"/>
    </source>
</evidence>
<comment type="subunit">
    <text evidence="1">Self-associates forming complexes of several hundred monomers.</text>
</comment>
<comment type="function">
    <text evidence="5">Involved in transvection phenomena (= synapsis-dependent gene expression), where the synaptic pairing of chromosomes carrying genes with which zeste interacts influences the expression of these genes. Zeste binds to DNA and stimulates transcription from a nearby promoter.</text>
</comment>
<dbReference type="AlphaFoldDB" id="A0A8B8IY87"/>
<name>A0A8B8IY87_VANTA</name>
<dbReference type="RefSeq" id="XP_026500931.2">
    <property type="nucleotide sequence ID" value="XM_026645146.2"/>
</dbReference>
<evidence type="ECO:0000256" key="3">
    <source>
        <dbReference type="ARBA" id="ARBA00023015"/>
    </source>
</evidence>
<reference evidence="9" key="1">
    <citation type="submission" date="2025-08" db="UniProtKB">
        <authorList>
            <consortium name="RefSeq"/>
        </authorList>
    </citation>
    <scope>IDENTIFICATION</scope>
    <source>
        <tissue evidence="9">Whole body</tissue>
    </source>
</reference>
<evidence type="ECO:0000256" key="1">
    <source>
        <dbReference type="ARBA" id="ARBA00011764"/>
    </source>
</evidence>
<sequence length="264" mass="31126">MNKARTSRKQMSMIIDFMEKYGDIHKPRQYPAQEMIKLKWKELIKKLNSISDGHYRSEIRWGKVWSDFKNNARRKLCKIVNVSKGGPAVKFIITDLEHRALEIMQNKSPNKDEVVEIAIDGQVQEQEEGKSLSNGSVPDYMNSVVKTEDCTMTSDTPETSRQSPLIEETPKPQQPTTSSQAIKDAVTQLILEADKNGRDYGRQRDRIDVDLERERIRQRDEELRLRDYELRERVRQRDVELQLQDKWLEFMKEAMHLIKRHLEK</sequence>
<proteinExistence type="predicted"/>
<dbReference type="Proteomes" id="UP001652626">
    <property type="component" value="Chromosome 29"/>
</dbReference>
<keyword evidence="3" id="KW-0805">Transcription regulation</keyword>
<dbReference type="GeneID" id="113404278"/>
<evidence type="ECO:0000313" key="9">
    <source>
        <dbReference type="RefSeq" id="XP_026500931.2"/>
    </source>
</evidence>
<gene>
    <name evidence="9" type="primary">LOC113404278</name>
</gene>
<dbReference type="OrthoDB" id="8053018at2759"/>
<feature type="region of interest" description="Disordered" evidence="6">
    <location>
        <begin position="148"/>
        <end position="180"/>
    </location>
</feature>
<keyword evidence="4" id="KW-0804">Transcription</keyword>
<feature type="domain" description="Myb/SANT-like DNA-binding" evidence="7">
    <location>
        <begin position="3"/>
        <end position="78"/>
    </location>
</feature>
<dbReference type="Pfam" id="PF13873">
    <property type="entry name" value="Myb_DNA-bind_5"/>
    <property type="match status" value="1"/>
</dbReference>
<evidence type="ECO:0000256" key="4">
    <source>
        <dbReference type="ARBA" id="ARBA00023163"/>
    </source>
</evidence>
<evidence type="ECO:0000259" key="7">
    <source>
        <dbReference type="Pfam" id="PF13873"/>
    </source>
</evidence>
<accession>A0A8B8IY87</accession>
<organism evidence="8 9">
    <name type="scientific">Vanessa tameamea</name>
    <name type="common">Kamehameha butterfly</name>
    <dbReference type="NCBI Taxonomy" id="334116"/>
    <lineage>
        <taxon>Eukaryota</taxon>
        <taxon>Metazoa</taxon>
        <taxon>Ecdysozoa</taxon>
        <taxon>Arthropoda</taxon>
        <taxon>Hexapoda</taxon>
        <taxon>Insecta</taxon>
        <taxon>Pterygota</taxon>
        <taxon>Neoptera</taxon>
        <taxon>Endopterygota</taxon>
        <taxon>Lepidoptera</taxon>
        <taxon>Glossata</taxon>
        <taxon>Ditrysia</taxon>
        <taxon>Papilionoidea</taxon>
        <taxon>Nymphalidae</taxon>
        <taxon>Nymphalinae</taxon>
        <taxon>Vanessa</taxon>
    </lineage>
</organism>
<feature type="compositionally biased region" description="Polar residues" evidence="6">
    <location>
        <begin position="150"/>
        <end position="163"/>
    </location>
</feature>
<evidence type="ECO:0000256" key="5">
    <source>
        <dbReference type="ARBA" id="ARBA00025466"/>
    </source>
</evidence>